<evidence type="ECO:0000313" key="2">
    <source>
        <dbReference type="EMBL" id="UUV20859.1"/>
    </source>
</evidence>
<dbReference type="EMBL" id="CP102382">
    <property type="protein sequence ID" value="UUV20859.1"/>
    <property type="molecule type" value="Genomic_DNA"/>
</dbReference>
<dbReference type="RefSeq" id="WP_257498773.1">
    <property type="nucleotide sequence ID" value="NZ_CP102382.1"/>
</dbReference>
<feature type="domain" description="DUF4261" evidence="1">
    <location>
        <begin position="190"/>
        <end position="264"/>
    </location>
</feature>
<keyword evidence="3" id="KW-1185">Reference proteome</keyword>
<gene>
    <name evidence="2" type="ORF">NPX36_11090</name>
</gene>
<accession>A0ABY5NQM4</accession>
<dbReference type="InterPro" id="IPR025357">
    <property type="entry name" value="DUF4261"/>
</dbReference>
<protein>
    <submittedName>
        <fullName evidence="2">DUF4261 domain-containing protein</fullName>
    </submittedName>
</protein>
<evidence type="ECO:0000259" key="1">
    <source>
        <dbReference type="Pfam" id="PF14080"/>
    </source>
</evidence>
<evidence type="ECO:0000313" key="3">
    <source>
        <dbReference type="Proteomes" id="UP001317001"/>
    </source>
</evidence>
<dbReference type="Proteomes" id="UP001317001">
    <property type="component" value="Chromosome"/>
</dbReference>
<proteinExistence type="predicted"/>
<organism evidence="2 3">
    <name type="scientific">Paenimyroides aestuarii</name>
    <dbReference type="NCBI Taxonomy" id="2968490"/>
    <lineage>
        <taxon>Bacteria</taxon>
        <taxon>Pseudomonadati</taxon>
        <taxon>Bacteroidota</taxon>
        <taxon>Flavobacteriia</taxon>
        <taxon>Flavobacteriales</taxon>
        <taxon>Flavobacteriaceae</taxon>
        <taxon>Paenimyroides</taxon>
    </lineage>
</organism>
<sequence length="265" mass="30126">MGFFDKFKKKKENETPQKESNLLLSMPMFNSEESYSLNHIIDDLQNYWKLNVSEVSGDDSVTTFKIENETVAVAIMPVPVPESDLEPIFGFNYLWKNAAEEVPNHTNHAIVSVLASGTNQLERFKILTKVNASILRTSNNAIGIYQGTQTLLLPKNLYLDFADFLNQDMLPLQLWIYIGIINEENHSSIYTYGMKEFGKTEIEILKSPIKGGDLYEFLLPVLSYIIESDVTLKNGETIGFTAEQKIKITQSKGIYLEGETLKFEM</sequence>
<reference evidence="2 3" key="1">
    <citation type="submission" date="2022-08" db="EMBL/GenBank/DDBJ databases">
        <title>Myroides zhujiangensis sp. nov., a novel bacterium isolated from sediment in the Pearl River Estuary.</title>
        <authorList>
            <person name="Cui L."/>
        </authorList>
    </citation>
    <scope>NUCLEOTIDE SEQUENCE [LARGE SCALE GENOMIC DNA]</scope>
    <source>
        <strain evidence="2 3">SCSIO 72103</strain>
    </source>
</reference>
<dbReference type="Pfam" id="PF14080">
    <property type="entry name" value="DUF4261"/>
    <property type="match status" value="1"/>
</dbReference>
<name>A0ABY5NQM4_9FLAO</name>